<dbReference type="Proteomes" id="UP000622890">
    <property type="component" value="Unassembled WGS sequence"/>
</dbReference>
<dbReference type="Pfam" id="PF07332">
    <property type="entry name" value="Phage_holin_3_6"/>
    <property type="match status" value="1"/>
</dbReference>
<sequence length="130" mass="14489">MNKPEAVGTSPGAGPLSRLMALLRDMSALFQNRIELASLELAETRSVLLKAMLIAALGLLTAWFALAFWSGLLVYFAWPVIGWKILLILAAVFTVACFMALRWALAMLQRLEWLPVTRAELRKDMDVLVK</sequence>
<keyword evidence="1" id="KW-0812">Transmembrane</keyword>
<protein>
    <submittedName>
        <fullName evidence="2">Phage holin family protein</fullName>
    </submittedName>
</protein>
<evidence type="ECO:0000313" key="2">
    <source>
        <dbReference type="EMBL" id="MBK4737037.1"/>
    </source>
</evidence>
<evidence type="ECO:0000256" key="1">
    <source>
        <dbReference type="SAM" id="Phobius"/>
    </source>
</evidence>
<keyword evidence="3" id="KW-1185">Reference proteome</keyword>
<dbReference type="EMBL" id="JAEPBG010000010">
    <property type="protein sequence ID" value="MBK4737037.1"/>
    <property type="molecule type" value="Genomic_DNA"/>
</dbReference>
<keyword evidence="1" id="KW-1133">Transmembrane helix</keyword>
<dbReference type="InterPro" id="IPR009937">
    <property type="entry name" value="Phage_holin_3_6"/>
</dbReference>
<gene>
    <name evidence="2" type="ORF">JJB74_20645</name>
</gene>
<reference evidence="2" key="1">
    <citation type="submission" date="2021-01" db="EMBL/GenBank/DDBJ databases">
        <title>Genome sequence of strain Noviherbaspirillum sp. DKR-6.</title>
        <authorList>
            <person name="Chaudhary D.K."/>
        </authorList>
    </citation>
    <scope>NUCLEOTIDE SEQUENCE</scope>
    <source>
        <strain evidence="2">DKR-6</strain>
    </source>
</reference>
<dbReference type="AlphaFoldDB" id="A0A934W762"/>
<accession>A0A934W762</accession>
<keyword evidence="1" id="KW-0472">Membrane</keyword>
<dbReference type="RefSeq" id="WP_200595031.1">
    <property type="nucleotide sequence ID" value="NZ_JAEPBG010000010.1"/>
</dbReference>
<feature type="transmembrane region" description="Helical" evidence="1">
    <location>
        <begin position="81"/>
        <end position="101"/>
    </location>
</feature>
<proteinExistence type="predicted"/>
<name>A0A934W762_9BURK</name>
<feature type="transmembrane region" description="Helical" evidence="1">
    <location>
        <begin position="47"/>
        <end position="69"/>
    </location>
</feature>
<comment type="caution">
    <text evidence="2">The sequence shown here is derived from an EMBL/GenBank/DDBJ whole genome shotgun (WGS) entry which is preliminary data.</text>
</comment>
<organism evidence="2 3">
    <name type="scientific">Noviherbaspirillum pedocola</name>
    <dbReference type="NCBI Taxonomy" id="2801341"/>
    <lineage>
        <taxon>Bacteria</taxon>
        <taxon>Pseudomonadati</taxon>
        <taxon>Pseudomonadota</taxon>
        <taxon>Betaproteobacteria</taxon>
        <taxon>Burkholderiales</taxon>
        <taxon>Oxalobacteraceae</taxon>
        <taxon>Noviherbaspirillum</taxon>
    </lineage>
</organism>
<evidence type="ECO:0000313" key="3">
    <source>
        <dbReference type="Proteomes" id="UP000622890"/>
    </source>
</evidence>